<accession>A0A1F6NUK6</accession>
<dbReference type="EMBL" id="MFQZ01000010">
    <property type="protein sequence ID" value="OGH87551.1"/>
    <property type="molecule type" value="Genomic_DNA"/>
</dbReference>
<gene>
    <name evidence="2" type="ORF">A3J93_03435</name>
</gene>
<protein>
    <recommendedName>
        <fullName evidence="1">HEPN domain-containing protein</fullName>
    </recommendedName>
</protein>
<organism evidence="2 3">
    <name type="scientific">Candidatus Magasanikbacteria bacterium RIFOXYC2_FULL_42_28</name>
    <dbReference type="NCBI Taxonomy" id="1798704"/>
    <lineage>
        <taxon>Bacteria</taxon>
        <taxon>Candidatus Magasanikiibacteriota</taxon>
    </lineage>
</organism>
<feature type="domain" description="HEPN" evidence="1">
    <location>
        <begin position="14"/>
        <end position="123"/>
    </location>
</feature>
<reference evidence="2 3" key="1">
    <citation type="journal article" date="2016" name="Nat. Commun.">
        <title>Thousands of microbial genomes shed light on interconnected biogeochemical processes in an aquifer system.</title>
        <authorList>
            <person name="Anantharaman K."/>
            <person name="Brown C.T."/>
            <person name="Hug L.A."/>
            <person name="Sharon I."/>
            <person name="Castelle C.J."/>
            <person name="Probst A.J."/>
            <person name="Thomas B.C."/>
            <person name="Singh A."/>
            <person name="Wilkins M.J."/>
            <person name="Karaoz U."/>
            <person name="Brodie E.L."/>
            <person name="Williams K.H."/>
            <person name="Hubbard S.S."/>
            <person name="Banfield J.F."/>
        </authorList>
    </citation>
    <scope>NUCLEOTIDE SEQUENCE [LARGE SCALE GENOMIC DNA]</scope>
</reference>
<comment type="caution">
    <text evidence="2">The sequence shown here is derived from an EMBL/GenBank/DDBJ whole genome shotgun (WGS) entry which is preliminary data.</text>
</comment>
<dbReference type="Gene3D" id="1.20.120.330">
    <property type="entry name" value="Nucleotidyltransferases domain 2"/>
    <property type="match status" value="1"/>
</dbReference>
<evidence type="ECO:0000313" key="2">
    <source>
        <dbReference type="EMBL" id="OGH87551.1"/>
    </source>
</evidence>
<name>A0A1F6NUK6_9BACT</name>
<sequence length="134" mass="15671">MENSQKDKLVKYWADGSKNSLRLASDVFDSRHFDHALFCGHLALEKLFKAKVVKILNNHAPHSHDLLYLAGLSKIDLDIEQQQFLAQVNKFNIEGRYPEEKSEFYHLATKKYAGEWLEKIKKFYLWLSKQSGKN</sequence>
<evidence type="ECO:0000313" key="3">
    <source>
        <dbReference type="Proteomes" id="UP000177907"/>
    </source>
</evidence>
<dbReference type="Pfam" id="PF05168">
    <property type="entry name" value="HEPN"/>
    <property type="match status" value="1"/>
</dbReference>
<dbReference type="Proteomes" id="UP000177907">
    <property type="component" value="Unassembled WGS sequence"/>
</dbReference>
<dbReference type="InterPro" id="IPR007842">
    <property type="entry name" value="HEPN_dom"/>
</dbReference>
<dbReference type="AlphaFoldDB" id="A0A1F6NUK6"/>
<dbReference type="STRING" id="1798704.A3J93_03435"/>
<proteinExistence type="predicted"/>
<dbReference type="PROSITE" id="PS50910">
    <property type="entry name" value="HEPN"/>
    <property type="match status" value="1"/>
</dbReference>
<dbReference type="SUPFAM" id="SSF81593">
    <property type="entry name" value="Nucleotidyltransferase substrate binding subunit/domain"/>
    <property type="match status" value="1"/>
</dbReference>
<evidence type="ECO:0000259" key="1">
    <source>
        <dbReference type="PROSITE" id="PS50910"/>
    </source>
</evidence>
<dbReference type="SMART" id="SM00748">
    <property type="entry name" value="HEPN"/>
    <property type="match status" value="1"/>
</dbReference>